<dbReference type="GeneID" id="19247197"/>
<evidence type="ECO:0000256" key="4">
    <source>
        <dbReference type="ARBA" id="ARBA00023136"/>
    </source>
</evidence>
<protein>
    <submittedName>
        <fullName evidence="6">RTA1 domain protein, putative</fullName>
    </submittedName>
</protein>
<dbReference type="HOGENOM" id="CLU_554415_0_0_1"/>
<dbReference type="KEGG" id="maw:19247197"/>
<dbReference type="eggNOG" id="ENOG502QU4U">
    <property type="taxonomic scope" value="Eukaryota"/>
</dbReference>
<dbReference type="GO" id="GO:0005886">
    <property type="term" value="C:plasma membrane"/>
    <property type="evidence" value="ECO:0007669"/>
    <property type="project" value="TreeGrafter"/>
</dbReference>
<dbReference type="FunCoup" id="E9DZ38">
    <property type="interactions" value="33"/>
</dbReference>
<dbReference type="EMBL" id="GL698485">
    <property type="protein sequence ID" value="EFY91000.1"/>
    <property type="molecule type" value="Genomic_DNA"/>
</dbReference>
<comment type="subcellular location">
    <subcellularLocation>
        <location evidence="1">Membrane</location>
        <topology evidence="1">Multi-pass membrane protein</topology>
    </subcellularLocation>
</comment>
<organism evidence="7">
    <name type="scientific">Metarhizium acridum (strain CQMa 102)</name>
    <dbReference type="NCBI Taxonomy" id="655827"/>
    <lineage>
        <taxon>Eukaryota</taxon>
        <taxon>Fungi</taxon>
        <taxon>Dikarya</taxon>
        <taxon>Ascomycota</taxon>
        <taxon>Pezizomycotina</taxon>
        <taxon>Sordariomycetes</taxon>
        <taxon>Hypocreomycetidae</taxon>
        <taxon>Hypocreales</taxon>
        <taxon>Clavicipitaceae</taxon>
        <taxon>Metarhizium</taxon>
    </lineage>
</organism>
<name>E9DZ38_METAQ</name>
<feature type="transmembrane region" description="Helical" evidence="5">
    <location>
        <begin position="48"/>
        <end position="67"/>
    </location>
</feature>
<dbReference type="InterPro" id="IPR007568">
    <property type="entry name" value="RTA1"/>
</dbReference>
<accession>E9DZ38</accession>
<keyword evidence="3 5" id="KW-1133">Transmembrane helix</keyword>
<gene>
    <name evidence="6" type="ORF">MAC_02886</name>
</gene>
<reference evidence="6 7" key="1">
    <citation type="journal article" date="2011" name="PLoS Genet.">
        <title>Genome sequencing and comparative transcriptomics of the model entomopathogenic fungi Metarhizium anisopliae and M. acridum.</title>
        <authorList>
            <person name="Gao Q."/>
            <person name="Jin K."/>
            <person name="Ying S.H."/>
            <person name="Zhang Y."/>
            <person name="Xiao G."/>
            <person name="Shang Y."/>
            <person name="Duan Z."/>
            <person name="Hu X."/>
            <person name="Xie X.Q."/>
            <person name="Zhou G."/>
            <person name="Peng G."/>
            <person name="Luo Z."/>
            <person name="Huang W."/>
            <person name="Wang B."/>
            <person name="Fang W."/>
            <person name="Wang S."/>
            <person name="Zhong Y."/>
            <person name="Ma L.J."/>
            <person name="St Leger R.J."/>
            <person name="Zhao G.P."/>
            <person name="Pei Y."/>
            <person name="Feng M.G."/>
            <person name="Xia Y."/>
            <person name="Wang C."/>
        </authorList>
    </citation>
    <scope>NUCLEOTIDE SEQUENCE [LARGE SCALE GENOMIC DNA]</scope>
    <source>
        <strain evidence="6 7">CQMa 102</strain>
    </source>
</reference>
<dbReference type="AlphaFoldDB" id="E9DZ38"/>
<evidence type="ECO:0000256" key="5">
    <source>
        <dbReference type="SAM" id="Phobius"/>
    </source>
</evidence>
<evidence type="ECO:0000256" key="2">
    <source>
        <dbReference type="ARBA" id="ARBA00022692"/>
    </source>
</evidence>
<keyword evidence="4 5" id="KW-0472">Membrane</keyword>
<feature type="transmembrane region" description="Helical" evidence="5">
    <location>
        <begin position="230"/>
        <end position="248"/>
    </location>
</feature>
<feature type="transmembrane region" description="Helical" evidence="5">
    <location>
        <begin position="146"/>
        <end position="168"/>
    </location>
</feature>
<feature type="transmembrane region" description="Helical" evidence="5">
    <location>
        <begin position="73"/>
        <end position="92"/>
    </location>
</feature>
<dbReference type="GO" id="GO:0000324">
    <property type="term" value="C:fungal-type vacuole"/>
    <property type="evidence" value="ECO:0007669"/>
    <property type="project" value="TreeGrafter"/>
</dbReference>
<dbReference type="PANTHER" id="PTHR31465">
    <property type="entry name" value="PROTEIN RTA1-RELATED"/>
    <property type="match status" value="1"/>
</dbReference>
<evidence type="ECO:0000256" key="1">
    <source>
        <dbReference type="ARBA" id="ARBA00004141"/>
    </source>
</evidence>
<dbReference type="OrthoDB" id="4521223at2759"/>
<evidence type="ECO:0000313" key="7">
    <source>
        <dbReference type="Proteomes" id="UP000002499"/>
    </source>
</evidence>
<evidence type="ECO:0000313" key="6">
    <source>
        <dbReference type="EMBL" id="EFY91000.1"/>
    </source>
</evidence>
<dbReference type="InParanoid" id="E9DZ38"/>
<dbReference type="Pfam" id="PF04479">
    <property type="entry name" value="RTA1"/>
    <property type="match status" value="1"/>
</dbReference>
<dbReference type="PANTHER" id="PTHR31465:SF9">
    <property type="entry name" value="SPHINGOID LONG-CHAIN BASE TRANSPORTER RSB1"/>
    <property type="match status" value="1"/>
</dbReference>
<sequence>MSTSTDSSGTLMVPSLNGTIIPYSQCRIDTCSLSYAQVQYQPTENGNLAYLIIFAAVLFAQSVLGIIYRTWGFSISMALGLVLEVIGYVGRVQMHNDPFKMDPFLIYLICLTIGPAFLSAAIYLSLSRLIVAHGAYLARFAPRTYTIIFVTCDIISLVLQATGGAFAASDGDASLKQTGVNIMIAGLSFQVASLLTFIVLSADFWWRLRGTNGVYEQKDLKLKTSTMFKAFPWATGIATIAIFIRCVYRLAELQEGFAGKLANDEVLFMIFEARHYAATIIMGHMRAIDGTRDIHDTLGCGNTWHYLEKLQLDTLIESKDQDILHVYECPLLLIFLGFDRSVMEQKDRASAEYPRYLAYKCALSGLPSLKLLSRPRHTTPRPSALEPEASRLWGPQADCRLSERRPTRILSLYGPQSDMMMHEANFHWEASGEAALQILNMFDNDVAHLIEGPDIDRPRNAPTLTPYLHQDFGDFQKYLEPTGTSNTYRIHR</sequence>
<keyword evidence="7" id="KW-1185">Reference proteome</keyword>
<proteinExistence type="predicted"/>
<keyword evidence="2 5" id="KW-0812">Transmembrane</keyword>
<evidence type="ECO:0000256" key="3">
    <source>
        <dbReference type="ARBA" id="ARBA00022989"/>
    </source>
</evidence>
<feature type="transmembrane region" description="Helical" evidence="5">
    <location>
        <begin position="180"/>
        <end position="202"/>
    </location>
</feature>
<dbReference type="Proteomes" id="UP000002499">
    <property type="component" value="Unassembled WGS sequence"/>
</dbReference>
<feature type="transmembrane region" description="Helical" evidence="5">
    <location>
        <begin position="104"/>
        <end position="126"/>
    </location>
</feature>